<dbReference type="EMBL" id="HBUE01254568">
    <property type="protein sequence ID" value="CAG6555764.1"/>
    <property type="molecule type" value="Transcribed_RNA"/>
</dbReference>
<proteinExistence type="predicted"/>
<name>A0A8D8D7D3_CULPI</name>
<dbReference type="EMBL" id="HBUE01149589">
    <property type="protein sequence ID" value="CAG6504487.1"/>
    <property type="molecule type" value="Transcribed_RNA"/>
</dbReference>
<organism evidence="1">
    <name type="scientific">Culex pipiens</name>
    <name type="common">House mosquito</name>
    <dbReference type="NCBI Taxonomy" id="7175"/>
    <lineage>
        <taxon>Eukaryota</taxon>
        <taxon>Metazoa</taxon>
        <taxon>Ecdysozoa</taxon>
        <taxon>Arthropoda</taxon>
        <taxon>Hexapoda</taxon>
        <taxon>Insecta</taxon>
        <taxon>Pterygota</taxon>
        <taxon>Neoptera</taxon>
        <taxon>Endopterygota</taxon>
        <taxon>Diptera</taxon>
        <taxon>Nematocera</taxon>
        <taxon>Culicoidea</taxon>
        <taxon>Culicidae</taxon>
        <taxon>Culicinae</taxon>
        <taxon>Culicini</taxon>
        <taxon>Culex</taxon>
        <taxon>Culex</taxon>
    </lineage>
</organism>
<accession>A0A8D8D7D3</accession>
<protein>
    <submittedName>
        <fullName evidence="1">(northern house mosquito) hypothetical protein</fullName>
    </submittedName>
</protein>
<dbReference type="AlphaFoldDB" id="A0A8D8D7D3"/>
<sequence>MQYIRVLKSSFLITFFVYFNANKVIDKKIFHDGSTTRRKNSSQNPNPMVRFWSTFEHFVCGSHFHESLFWELFFLRVWSSWKELSNKIFSVKKGRKEFFEIGLRTHLNPLWSFKGS</sequence>
<dbReference type="EMBL" id="HBUE01254567">
    <property type="protein sequence ID" value="CAG6555763.1"/>
    <property type="molecule type" value="Transcribed_RNA"/>
</dbReference>
<evidence type="ECO:0000313" key="1">
    <source>
        <dbReference type="EMBL" id="CAG6504487.1"/>
    </source>
</evidence>
<dbReference type="EMBL" id="HBUE01149590">
    <property type="protein sequence ID" value="CAG6504488.1"/>
    <property type="molecule type" value="Transcribed_RNA"/>
</dbReference>
<reference evidence="1" key="1">
    <citation type="submission" date="2021-05" db="EMBL/GenBank/DDBJ databases">
        <authorList>
            <person name="Alioto T."/>
            <person name="Alioto T."/>
            <person name="Gomez Garrido J."/>
        </authorList>
    </citation>
    <scope>NUCLEOTIDE SEQUENCE</scope>
</reference>